<dbReference type="Proteomes" id="UP001209878">
    <property type="component" value="Unassembled WGS sequence"/>
</dbReference>
<sequence>MNTAIYLSAADYGQADGMCGSADGNPGNDFVGGRMPADWIKTWRVEQKDSLYFGSCNKLVTTLVPSNHLTSVVAGHPTYCDCTSDMQTCAPGRDVGQLCFIHQHWQRNDITSMLLTQALQPLGCDGGPPAGKYPEFDLKFSPKVS</sequence>
<evidence type="ECO:0000313" key="1">
    <source>
        <dbReference type="EMBL" id="KAK2168434.1"/>
    </source>
</evidence>
<comment type="caution">
    <text evidence="1">The sequence shown here is derived from an EMBL/GenBank/DDBJ whole genome shotgun (WGS) entry which is preliminary data.</text>
</comment>
<accession>A0AAD9KC06</accession>
<gene>
    <name evidence="1" type="ORF">NP493_1225g02050</name>
</gene>
<protein>
    <submittedName>
        <fullName evidence="1">Uncharacterized protein</fullName>
    </submittedName>
</protein>
<evidence type="ECO:0000313" key="2">
    <source>
        <dbReference type="Proteomes" id="UP001209878"/>
    </source>
</evidence>
<dbReference type="EMBL" id="JAODUO010001231">
    <property type="protein sequence ID" value="KAK2168434.1"/>
    <property type="molecule type" value="Genomic_DNA"/>
</dbReference>
<organism evidence="1 2">
    <name type="scientific">Ridgeia piscesae</name>
    <name type="common">Tubeworm</name>
    <dbReference type="NCBI Taxonomy" id="27915"/>
    <lineage>
        <taxon>Eukaryota</taxon>
        <taxon>Metazoa</taxon>
        <taxon>Spiralia</taxon>
        <taxon>Lophotrochozoa</taxon>
        <taxon>Annelida</taxon>
        <taxon>Polychaeta</taxon>
        <taxon>Sedentaria</taxon>
        <taxon>Canalipalpata</taxon>
        <taxon>Sabellida</taxon>
        <taxon>Siboglinidae</taxon>
        <taxon>Ridgeia</taxon>
    </lineage>
</organism>
<name>A0AAD9KC06_RIDPI</name>
<reference evidence="1" key="1">
    <citation type="journal article" date="2023" name="Mol. Biol. Evol.">
        <title>Third-Generation Sequencing Reveals the Adaptive Role of the Epigenome in Three Deep-Sea Polychaetes.</title>
        <authorList>
            <person name="Perez M."/>
            <person name="Aroh O."/>
            <person name="Sun Y."/>
            <person name="Lan Y."/>
            <person name="Juniper S.K."/>
            <person name="Young C.R."/>
            <person name="Angers B."/>
            <person name="Qian P.Y."/>
        </authorList>
    </citation>
    <scope>NUCLEOTIDE SEQUENCE</scope>
    <source>
        <strain evidence="1">R07B-5</strain>
    </source>
</reference>
<keyword evidence="2" id="KW-1185">Reference proteome</keyword>
<dbReference type="AlphaFoldDB" id="A0AAD9KC06"/>
<proteinExistence type="predicted"/>